<dbReference type="GO" id="GO:0030170">
    <property type="term" value="F:pyridoxal phosphate binding"/>
    <property type="evidence" value="ECO:0007669"/>
    <property type="project" value="InterPro"/>
</dbReference>
<organism evidence="3 4">
    <name type="scientific">Paenibacillus woosongensis</name>
    <dbReference type="NCBI Taxonomy" id="307580"/>
    <lineage>
        <taxon>Bacteria</taxon>
        <taxon>Bacillati</taxon>
        <taxon>Bacillota</taxon>
        <taxon>Bacilli</taxon>
        <taxon>Bacillales</taxon>
        <taxon>Paenibacillaceae</taxon>
        <taxon>Paenibacillus</taxon>
    </lineage>
</organism>
<dbReference type="PANTHER" id="PTHR42691:SF1">
    <property type="entry name" value="ASPARTATE AMINOTRANSFERASE YHDR-RELATED"/>
    <property type="match status" value="1"/>
</dbReference>
<dbReference type="PROSITE" id="PS00105">
    <property type="entry name" value="AA_TRANSFER_CLASS_1"/>
    <property type="match status" value="1"/>
</dbReference>
<proteinExistence type="inferred from homology"/>
<dbReference type="Proteomes" id="UP001177943">
    <property type="component" value="Chromosome"/>
</dbReference>
<gene>
    <name evidence="3" type="ORF">QNH46_05920</name>
</gene>
<dbReference type="RefSeq" id="WP_283927285.1">
    <property type="nucleotide sequence ID" value="NZ_CP126084.1"/>
</dbReference>
<dbReference type="NCBIfam" id="NF005305">
    <property type="entry name" value="PRK06836.1"/>
    <property type="match status" value="1"/>
</dbReference>
<sequence>MDSGVSSSVLHYMKNGSWIRKLFDEGISLKQQFGENNVFDFSLGNPIIEPPEQFISALREEIIHNQSGKYRYIPNQGLQEAREQVSHFLSERYHTKFSYQHIVMTVGAGGGLNVALKSILNPGDEVIILSPYFVEYHYYVINNGGVTVYCDLNDQFEIDYDEISKALSAKTKAIIVNTPHNPTGTAFTQVNLNRLGQQLTEASQKYEKTIYMIFDEPYGQLLYDEETVHPFKAYLNTILVSSFSKDLGIAGERLGYIAIRPEIQNANLLVNAFIFCNRTLGFVNAPALMQRAIARMDTLFIDSTPYLIRRELIIGVLQDAGYEFIRPKGGFFVFPKSPIKDDVEFCMVAAQKFRLLIVPGSGFGREGYFRISYSVPIDVIENSRTIFSELFQYFSKR</sequence>
<comment type="cofactor">
    <cofactor evidence="1">
        <name>pyridoxal 5'-phosphate</name>
        <dbReference type="ChEBI" id="CHEBI:597326"/>
    </cofactor>
</comment>
<dbReference type="GO" id="GO:0008483">
    <property type="term" value="F:transaminase activity"/>
    <property type="evidence" value="ECO:0007669"/>
    <property type="project" value="UniProtKB-KW"/>
</dbReference>
<evidence type="ECO:0000256" key="1">
    <source>
        <dbReference type="RuleBase" id="RU000481"/>
    </source>
</evidence>
<keyword evidence="1 3" id="KW-0808">Transferase</keyword>
<reference evidence="3" key="1">
    <citation type="submission" date="2023-05" db="EMBL/GenBank/DDBJ databases">
        <title>Comparative genomics of Bacillaceae isolates and their secondary metabolite potential.</title>
        <authorList>
            <person name="Song L."/>
            <person name="Nielsen L.J."/>
            <person name="Mohite O."/>
            <person name="Xu X."/>
            <person name="Weber T."/>
            <person name="Kovacs A.T."/>
        </authorList>
    </citation>
    <scope>NUCLEOTIDE SEQUENCE</scope>
    <source>
        <strain evidence="3">B2_4</strain>
    </source>
</reference>
<protein>
    <recommendedName>
        <fullName evidence="1">Aminotransferase</fullName>
        <ecNumber evidence="1">2.6.1.-</ecNumber>
    </recommendedName>
</protein>
<dbReference type="InterPro" id="IPR015421">
    <property type="entry name" value="PyrdxlP-dep_Trfase_major"/>
</dbReference>
<dbReference type="EC" id="2.6.1.-" evidence="1"/>
<dbReference type="CDD" id="cd00609">
    <property type="entry name" value="AAT_like"/>
    <property type="match status" value="1"/>
</dbReference>
<keyword evidence="1 3" id="KW-0032">Aminotransferase</keyword>
<dbReference type="Pfam" id="PF00155">
    <property type="entry name" value="Aminotran_1_2"/>
    <property type="match status" value="1"/>
</dbReference>
<dbReference type="InterPro" id="IPR004838">
    <property type="entry name" value="NHTrfase_class1_PyrdxlP-BS"/>
</dbReference>
<dbReference type="InterPro" id="IPR015422">
    <property type="entry name" value="PyrdxlP-dep_Trfase_small"/>
</dbReference>
<feature type="domain" description="Aminotransferase class I/classII large" evidence="2">
    <location>
        <begin position="37"/>
        <end position="377"/>
    </location>
</feature>
<dbReference type="KEGG" id="pwn:QNH46_05920"/>
<comment type="similarity">
    <text evidence="1">Belongs to the class-I pyridoxal-phosphate-dependent aminotransferase family.</text>
</comment>
<dbReference type="InterPro" id="IPR004839">
    <property type="entry name" value="Aminotransferase_I/II_large"/>
</dbReference>
<dbReference type="Gene3D" id="3.90.1150.10">
    <property type="entry name" value="Aspartate Aminotransferase, domain 1"/>
    <property type="match status" value="1"/>
</dbReference>
<dbReference type="AlphaFoldDB" id="A0AA95KWX3"/>
<evidence type="ECO:0000313" key="4">
    <source>
        <dbReference type="Proteomes" id="UP001177943"/>
    </source>
</evidence>
<dbReference type="SUPFAM" id="SSF53383">
    <property type="entry name" value="PLP-dependent transferases"/>
    <property type="match status" value="1"/>
</dbReference>
<dbReference type="InterPro" id="IPR015424">
    <property type="entry name" value="PyrdxlP-dep_Trfase"/>
</dbReference>
<name>A0AA95KWX3_9BACL</name>
<dbReference type="Gene3D" id="3.40.640.10">
    <property type="entry name" value="Type I PLP-dependent aspartate aminotransferase-like (Major domain)"/>
    <property type="match status" value="1"/>
</dbReference>
<evidence type="ECO:0000259" key="2">
    <source>
        <dbReference type="Pfam" id="PF00155"/>
    </source>
</evidence>
<dbReference type="EMBL" id="CP126084">
    <property type="protein sequence ID" value="WHX50200.1"/>
    <property type="molecule type" value="Genomic_DNA"/>
</dbReference>
<evidence type="ECO:0000313" key="3">
    <source>
        <dbReference type="EMBL" id="WHX50200.1"/>
    </source>
</evidence>
<accession>A0AA95KWX3</accession>
<dbReference type="PANTHER" id="PTHR42691">
    <property type="entry name" value="ASPARTATE AMINOTRANSFERASE YHDR-RELATED"/>
    <property type="match status" value="1"/>
</dbReference>